<reference evidence="2" key="1">
    <citation type="submission" date="2019-02" db="EMBL/GenBank/DDBJ databases">
        <authorList>
            <person name="Gruber-Vodicka R. H."/>
            <person name="Seah K. B. B."/>
        </authorList>
    </citation>
    <scope>NUCLEOTIDE SEQUENCE</scope>
    <source>
        <strain evidence="2">BECK_BY1</strain>
    </source>
</reference>
<keyword evidence="1" id="KW-0812">Transmembrane</keyword>
<dbReference type="AlphaFoldDB" id="A0A451A676"/>
<protein>
    <recommendedName>
        <fullName evidence="3">DUF1640 domain-containing protein</fullName>
    </recommendedName>
</protein>
<keyword evidence="1" id="KW-0472">Membrane</keyword>
<organism evidence="2">
    <name type="scientific">Candidatus Kentrum sp. TUN</name>
    <dbReference type="NCBI Taxonomy" id="2126343"/>
    <lineage>
        <taxon>Bacteria</taxon>
        <taxon>Pseudomonadati</taxon>
        <taxon>Pseudomonadota</taxon>
        <taxon>Gammaproteobacteria</taxon>
        <taxon>Candidatus Kentrum</taxon>
    </lineage>
</organism>
<name>A0A451A676_9GAMM</name>
<sequence length="88" mass="9922">MSAITFDTHRFIRTLQKANFSNEQAEAISNAFRDAQHEADVVATKSDVDTLHLKIKTEMQEMELRLLTRIGGIVAFGLTITIAIIKYL</sequence>
<evidence type="ECO:0000256" key="1">
    <source>
        <dbReference type="SAM" id="Phobius"/>
    </source>
</evidence>
<proteinExistence type="predicted"/>
<dbReference type="Gene3D" id="1.20.5.340">
    <property type="match status" value="1"/>
</dbReference>
<accession>A0A451A676</accession>
<gene>
    <name evidence="2" type="ORF">BECKTUN1418D_GA0071000_11543</name>
</gene>
<evidence type="ECO:0008006" key="3">
    <source>
        <dbReference type="Google" id="ProtNLM"/>
    </source>
</evidence>
<evidence type="ECO:0000313" key="2">
    <source>
        <dbReference type="EMBL" id="VFK61529.1"/>
    </source>
</evidence>
<dbReference type="EMBL" id="CAADFX010000154">
    <property type="protein sequence ID" value="VFK61529.1"/>
    <property type="molecule type" value="Genomic_DNA"/>
</dbReference>
<keyword evidence="1" id="KW-1133">Transmembrane helix</keyword>
<feature type="transmembrane region" description="Helical" evidence="1">
    <location>
        <begin position="66"/>
        <end position="85"/>
    </location>
</feature>